<feature type="domain" description="B box-type" evidence="2">
    <location>
        <begin position="1"/>
        <end position="47"/>
    </location>
</feature>
<accession>A0A804JGF5</accession>
<proteinExistence type="predicted"/>
<keyword evidence="4" id="KW-1185">Reference proteome</keyword>
<dbReference type="InParanoid" id="A0A804JGF5"/>
<protein>
    <recommendedName>
        <fullName evidence="2">B box-type domain-containing protein</fullName>
    </recommendedName>
</protein>
<dbReference type="Proteomes" id="UP000012960">
    <property type="component" value="Unplaced"/>
</dbReference>
<dbReference type="PANTHER" id="PTHR31717">
    <property type="entry name" value="ZINC FINGER PROTEIN CONSTANS-LIKE 10"/>
    <property type="match status" value="1"/>
</dbReference>
<dbReference type="AlphaFoldDB" id="A0A804JGF5"/>
<dbReference type="PANTHER" id="PTHR31717:SF138">
    <property type="entry name" value="CONSTANS-LIKE PROTEIN DAYS TO HEADING ON CHROMOSOME 2"/>
    <property type="match status" value="1"/>
</dbReference>
<keyword evidence="1" id="KW-0863">Zinc-finger</keyword>
<keyword evidence="1" id="KW-0862">Zinc</keyword>
<evidence type="ECO:0000259" key="2">
    <source>
        <dbReference type="PROSITE" id="PS50119"/>
    </source>
</evidence>
<dbReference type="SMART" id="SM00336">
    <property type="entry name" value="BBOX"/>
    <property type="match status" value="1"/>
</dbReference>
<dbReference type="EnsemblPlants" id="Ma06_t15090.1">
    <property type="protein sequence ID" value="Ma06_p15090.1"/>
    <property type="gene ID" value="Ma06_g15090"/>
</dbReference>
<dbReference type="GO" id="GO:0008270">
    <property type="term" value="F:zinc ion binding"/>
    <property type="evidence" value="ECO:0007669"/>
    <property type="project" value="UniProtKB-KW"/>
</dbReference>
<dbReference type="InterPro" id="IPR000315">
    <property type="entry name" value="Znf_B-box"/>
</dbReference>
<evidence type="ECO:0000313" key="3">
    <source>
        <dbReference type="EnsemblPlants" id="Ma06_p15090.1"/>
    </source>
</evidence>
<dbReference type="OMA" id="RALICDH"/>
<organism evidence="3 4">
    <name type="scientific">Musa acuminata subsp. malaccensis</name>
    <name type="common">Wild banana</name>
    <name type="synonym">Musa malaccensis</name>
    <dbReference type="NCBI Taxonomy" id="214687"/>
    <lineage>
        <taxon>Eukaryota</taxon>
        <taxon>Viridiplantae</taxon>
        <taxon>Streptophyta</taxon>
        <taxon>Embryophyta</taxon>
        <taxon>Tracheophyta</taxon>
        <taxon>Spermatophyta</taxon>
        <taxon>Magnoliopsida</taxon>
        <taxon>Liliopsida</taxon>
        <taxon>Zingiberales</taxon>
        <taxon>Musaceae</taxon>
        <taxon>Musa</taxon>
    </lineage>
</organism>
<dbReference type="PROSITE" id="PS50119">
    <property type="entry name" value="ZF_BBOX"/>
    <property type="match status" value="1"/>
</dbReference>
<evidence type="ECO:0000256" key="1">
    <source>
        <dbReference type="PROSITE-ProRule" id="PRU00024"/>
    </source>
</evidence>
<keyword evidence="1" id="KW-0479">Metal-binding</keyword>
<sequence length="89" mass="9492">MEPLCELCGAQRGLVYCKSDAARLCLPCDAFIHSANALSRRHLRALICDHCLTQHAAVGCLDDRHSLCQSCYRAGPTPAVAAPAIATTP</sequence>
<evidence type="ECO:0000313" key="4">
    <source>
        <dbReference type="Proteomes" id="UP000012960"/>
    </source>
</evidence>
<reference evidence="3" key="1">
    <citation type="submission" date="2021-05" db="UniProtKB">
        <authorList>
            <consortium name="EnsemblPlants"/>
        </authorList>
    </citation>
    <scope>IDENTIFICATION</scope>
    <source>
        <strain evidence="3">subsp. malaccensis</strain>
    </source>
</reference>
<name>A0A804JGF5_MUSAM</name>
<dbReference type="Gramene" id="Ma06_t15090.1">
    <property type="protein sequence ID" value="Ma06_p15090.1"/>
    <property type="gene ID" value="Ma06_g15090"/>
</dbReference>